<reference evidence="4 5" key="1">
    <citation type="submission" date="2021-03" db="EMBL/GenBank/DDBJ databases">
        <authorList>
            <person name="So Y."/>
        </authorList>
    </citation>
    <scope>NUCLEOTIDE SEQUENCE [LARGE SCALE GENOMIC DNA]</scope>
    <source>
        <strain evidence="4 5">PWR1</strain>
    </source>
</reference>
<feature type="domain" description="YdbS-like PH" evidence="3">
    <location>
        <begin position="104"/>
        <end position="190"/>
    </location>
</feature>
<feature type="region of interest" description="Disordered" evidence="1">
    <location>
        <begin position="1"/>
        <end position="22"/>
    </location>
</feature>
<feature type="transmembrane region" description="Helical" evidence="2">
    <location>
        <begin position="82"/>
        <end position="103"/>
    </location>
</feature>
<keyword evidence="5" id="KW-1185">Reference proteome</keyword>
<gene>
    <name evidence="4" type="ORF">J5Y09_05390</name>
</gene>
<evidence type="ECO:0000313" key="5">
    <source>
        <dbReference type="Proteomes" id="UP000680815"/>
    </source>
</evidence>
<evidence type="ECO:0000313" key="4">
    <source>
        <dbReference type="EMBL" id="MBP0463336.1"/>
    </source>
</evidence>
<organism evidence="4 5">
    <name type="scientific">Roseomonas nitratireducens</name>
    <dbReference type="NCBI Taxonomy" id="2820810"/>
    <lineage>
        <taxon>Bacteria</taxon>
        <taxon>Pseudomonadati</taxon>
        <taxon>Pseudomonadota</taxon>
        <taxon>Alphaproteobacteria</taxon>
        <taxon>Acetobacterales</taxon>
        <taxon>Roseomonadaceae</taxon>
        <taxon>Roseomonas</taxon>
    </lineage>
</organism>
<dbReference type="InterPro" id="IPR005182">
    <property type="entry name" value="YdbS-like_PH"/>
</dbReference>
<keyword evidence="2" id="KW-1133">Transmembrane helix</keyword>
<dbReference type="InterPro" id="IPR054839">
    <property type="entry name" value="puhB_PGC"/>
</dbReference>
<keyword evidence="2" id="KW-0472">Membrane</keyword>
<proteinExistence type="predicted"/>
<dbReference type="Pfam" id="PF03703">
    <property type="entry name" value="bPH_2"/>
    <property type="match status" value="1"/>
</dbReference>
<feature type="transmembrane region" description="Helical" evidence="2">
    <location>
        <begin position="41"/>
        <end position="62"/>
    </location>
</feature>
<evidence type="ECO:0000256" key="2">
    <source>
        <dbReference type="SAM" id="Phobius"/>
    </source>
</evidence>
<feature type="transmembrane region" description="Helical" evidence="2">
    <location>
        <begin position="115"/>
        <end position="134"/>
    </location>
</feature>
<dbReference type="NCBIfam" id="NF040894">
    <property type="entry name" value="puhB_PGC"/>
    <property type="match status" value="1"/>
</dbReference>
<accession>A0ABS4APP5</accession>
<name>A0ABS4APP5_9PROT</name>
<dbReference type="EMBL" id="JAGIYZ010000003">
    <property type="protein sequence ID" value="MBP0463336.1"/>
    <property type="molecule type" value="Genomic_DNA"/>
</dbReference>
<dbReference type="Proteomes" id="UP000680815">
    <property type="component" value="Unassembled WGS sequence"/>
</dbReference>
<evidence type="ECO:0000259" key="3">
    <source>
        <dbReference type="Pfam" id="PF03703"/>
    </source>
</evidence>
<dbReference type="RefSeq" id="WP_209350721.1">
    <property type="nucleotide sequence ID" value="NZ_JAGIYZ010000003.1"/>
</dbReference>
<evidence type="ECO:0000256" key="1">
    <source>
        <dbReference type="SAM" id="MobiDB-lite"/>
    </source>
</evidence>
<comment type="caution">
    <text evidence="4">The sequence shown here is derived from an EMBL/GenBank/DDBJ whole genome shotgun (WGS) entry which is preliminary data.</text>
</comment>
<keyword evidence="2" id="KW-0812">Transmembrane</keyword>
<sequence>MSGRAPRPVITEHGLEPVPGLPGHLPEGETLLWQGRPEWRALARGAMHVRGIALYFFLLALWRGAGISADGGSTADVVAGGALMLVIGAAPIGFLYLYAWGAARCAVYSITNRRIVMRVGVALPVTINLPFALVEGASLTRRADGTGDIALRLGGPQRVSWIMLWPHLRPWRMAKPEPMLRAIADADAVAQVLGRALAASAAVPVTPIPDAAEDRRRGNAGAEAMA</sequence>
<protein>
    <submittedName>
        <fullName evidence="4">PH domain-containing protein</fullName>
    </submittedName>
</protein>